<feature type="domain" description="Csd3-like second N-terminal" evidence="12">
    <location>
        <begin position="196"/>
        <end position="311"/>
    </location>
</feature>
<dbReference type="Pfam" id="PF19425">
    <property type="entry name" value="Csd3_N2"/>
    <property type="match status" value="1"/>
</dbReference>
<dbReference type="GO" id="GO:0004222">
    <property type="term" value="F:metalloendopeptidase activity"/>
    <property type="evidence" value="ECO:0007669"/>
    <property type="project" value="TreeGrafter"/>
</dbReference>
<dbReference type="InterPro" id="IPR011055">
    <property type="entry name" value="Dup_hybrid_motif"/>
</dbReference>
<dbReference type="Gene3D" id="2.70.70.10">
    <property type="entry name" value="Glucose Permease (Domain IIA)"/>
    <property type="match status" value="1"/>
</dbReference>
<evidence type="ECO:0000259" key="11">
    <source>
        <dbReference type="Pfam" id="PF08525"/>
    </source>
</evidence>
<evidence type="ECO:0000256" key="2">
    <source>
        <dbReference type="ARBA" id="ARBA00004196"/>
    </source>
</evidence>
<keyword evidence="7" id="KW-0482">Metalloprotease</keyword>
<dbReference type="Pfam" id="PF04225">
    <property type="entry name" value="LysM_OapA"/>
    <property type="match status" value="1"/>
</dbReference>
<dbReference type="GO" id="GO:0030313">
    <property type="term" value="C:cell envelope"/>
    <property type="evidence" value="ECO:0007669"/>
    <property type="project" value="UniProtKB-SubCell"/>
</dbReference>
<organism evidence="13 14">
    <name type="scientific">Shewanella zhuhaiensis</name>
    <dbReference type="NCBI Taxonomy" id="2919576"/>
    <lineage>
        <taxon>Bacteria</taxon>
        <taxon>Pseudomonadati</taxon>
        <taxon>Pseudomonadota</taxon>
        <taxon>Gammaproteobacteria</taxon>
        <taxon>Alteromonadales</taxon>
        <taxon>Shewanellaceae</taxon>
        <taxon>Shewanella</taxon>
    </lineage>
</organism>
<dbReference type="Gene3D" id="3.10.450.350">
    <property type="match status" value="2"/>
</dbReference>
<name>A0AAJ1EWQ2_9GAMM</name>
<dbReference type="GO" id="GO:0042834">
    <property type="term" value="F:peptidoglycan binding"/>
    <property type="evidence" value="ECO:0007669"/>
    <property type="project" value="InterPro"/>
</dbReference>
<dbReference type="EMBL" id="JAKUDL010000001">
    <property type="protein sequence ID" value="MCH4293239.1"/>
    <property type="molecule type" value="Genomic_DNA"/>
</dbReference>
<feature type="domain" description="Opacity-associated protein A-like N-terminal" evidence="11">
    <location>
        <begin position="7"/>
        <end position="34"/>
    </location>
</feature>
<evidence type="ECO:0000256" key="5">
    <source>
        <dbReference type="ARBA" id="ARBA00022801"/>
    </source>
</evidence>
<dbReference type="FunFam" id="2.70.70.10:FF:000002">
    <property type="entry name" value="Murein DD-endopeptidase MepM"/>
    <property type="match status" value="1"/>
</dbReference>
<dbReference type="Pfam" id="PF01551">
    <property type="entry name" value="Peptidase_M23"/>
    <property type="match status" value="1"/>
</dbReference>
<keyword evidence="5" id="KW-0378">Hydrolase</keyword>
<dbReference type="InterPro" id="IPR050570">
    <property type="entry name" value="Cell_wall_metabolism_enzyme"/>
</dbReference>
<dbReference type="Pfam" id="PF08525">
    <property type="entry name" value="OapA_N"/>
    <property type="match status" value="1"/>
</dbReference>
<comment type="cofactor">
    <cofactor evidence="1">
        <name>Zn(2+)</name>
        <dbReference type="ChEBI" id="CHEBI:29105"/>
    </cofactor>
</comment>
<comment type="subcellular location">
    <subcellularLocation>
        <location evidence="2">Cell envelope</location>
    </subcellularLocation>
</comment>
<reference evidence="13 14" key="1">
    <citation type="submission" date="2022-02" db="EMBL/GenBank/DDBJ databases">
        <title>The genome sequence of Shewanella sp. 3B26.</title>
        <authorList>
            <person name="Du J."/>
        </authorList>
    </citation>
    <scope>NUCLEOTIDE SEQUENCE [LARGE SCALE GENOMIC DNA]</scope>
    <source>
        <strain evidence="13 14">3B26</strain>
    </source>
</reference>
<feature type="region of interest" description="Disordered" evidence="8">
    <location>
        <begin position="58"/>
        <end position="93"/>
    </location>
</feature>
<evidence type="ECO:0000259" key="10">
    <source>
        <dbReference type="Pfam" id="PF04225"/>
    </source>
</evidence>
<feature type="domain" description="M23ase beta-sheet core" evidence="9">
    <location>
        <begin position="323"/>
        <end position="417"/>
    </location>
</feature>
<keyword evidence="4" id="KW-0479">Metal-binding</keyword>
<comment type="caution">
    <text evidence="13">The sequence shown here is derived from an EMBL/GenBank/DDBJ whole genome shotgun (WGS) entry which is preliminary data.</text>
</comment>
<dbReference type="RefSeq" id="WP_240589822.1">
    <property type="nucleotide sequence ID" value="NZ_JAKUDL010000001.1"/>
</dbReference>
<dbReference type="InterPro" id="IPR007340">
    <property type="entry name" value="LysM_Opacity-associatedA"/>
</dbReference>
<evidence type="ECO:0000256" key="1">
    <source>
        <dbReference type="ARBA" id="ARBA00001947"/>
    </source>
</evidence>
<evidence type="ECO:0000256" key="4">
    <source>
        <dbReference type="ARBA" id="ARBA00022723"/>
    </source>
</evidence>
<evidence type="ECO:0000256" key="6">
    <source>
        <dbReference type="ARBA" id="ARBA00022833"/>
    </source>
</evidence>
<dbReference type="PANTHER" id="PTHR21666:SF288">
    <property type="entry name" value="CELL DIVISION PROTEIN YTFB"/>
    <property type="match status" value="1"/>
</dbReference>
<dbReference type="GO" id="GO:0046872">
    <property type="term" value="F:metal ion binding"/>
    <property type="evidence" value="ECO:0007669"/>
    <property type="project" value="UniProtKB-KW"/>
</dbReference>
<proteinExistence type="predicted"/>
<evidence type="ECO:0000256" key="8">
    <source>
        <dbReference type="SAM" id="MobiDB-lite"/>
    </source>
</evidence>
<keyword evidence="6" id="KW-0862">Zinc</keyword>
<protein>
    <submittedName>
        <fullName evidence="13">Peptidoglycan DD-metalloendopeptidase family protein</fullName>
    </submittedName>
</protein>
<dbReference type="SUPFAM" id="SSF51261">
    <property type="entry name" value="Duplicated hybrid motif"/>
    <property type="match status" value="1"/>
</dbReference>
<sequence length="465" mass="51252">MTKVITLFKLLPKKHQIVLSILVLLTAVTLFFPSEDAQASRQTPEASTDMAFTLPLSQRVPTPPAGEPSEVDIAAPNGESQPEPAASAIKATATSQEPSLEVEHFEVAKGDTLAALFQRAGLSSRDVYEITRLPEAKKNLLKIMPGEEILIAKDDQGQLVKLSYRIDAITTLMIAKSDNGYSESLDVKQLSTRTDFAQGNIRSNFWNAAVDAGLNPGQIMDLATIFGWDIDFAQDLQKGDSFALLFEKHYADDKFVRNGAILAAEFINDGHRYTAVRYDDGNYYSESGQSMRKAFLRSPVDFKYVSSNFNPKRLHPVTGQVKAHRGVDYVAAIGTPIKSAGSGKVIEAGYNQYNGNYVFIRHNGTYTTKYLHLNKRKVKKGDSVKQGQIIGTLGKTGRVTGAHLHYEFIVNGVHRNPRTVNLPKAESIGKKELGKFSRISKDLMAKIAFNKQQQLAMAPEVTQTP</sequence>
<evidence type="ECO:0000313" key="13">
    <source>
        <dbReference type="EMBL" id="MCH4293239.1"/>
    </source>
</evidence>
<evidence type="ECO:0000256" key="3">
    <source>
        <dbReference type="ARBA" id="ARBA00022670"/>
    </source>
</evidence>
<feature type="domain" description="Opacity-associated protein A LysM-like" evidence="10">
    <location>
        <begin position="103"/>
        <end position="182"/>
    </location>
</feature>
<dbReference type="InterPro" id="IPR045834">
    <property type="entry name" value="Csd3_N2"/>
</dbReference>
<accession>A0AAJ1EWQ2</accession>
<evidence type="ECO:0000259" key="12">
    <source>
        <dbReference type="Pfam" id="PF19425"/>
    </source>
</evidence>
<evidence type="ECO:0000256" key="7">
    <source>
        <dbReference type="ARBA" id="ARBA00023049"/>
    </source>
</evidence>
<keyword evidence="14" id="KW-1185">Reference proteome</keyword>
<dbReference type="PANTHER" id="PTHR21666">
    <property type="entry name" value="PEPTIDASE-RELATED"/>
    <property type="match status" value="1"/>
</dbReference>
<dbReference type="Proteomes" id="UP001297581">
    <property type="component" value="Unassembled WGS sequence"/>
</dbReference>
<keyword evidence="3" id="KW-0645">Protease</keyword>
<gene>
    <name evidence="13" type="ORF">MJ923_02830</name>
</gene>
<evidence type="ECO:0000259" key="9">
    <source>
        <dbReference type="Pfam" id="PF01551"/>
    </source>
</evidence>
<dbReference type="InterPro" id="IPR016047">
    <property type="entry name" value="M23ase_b-sheet_dom"/>
</dbReference>
<evidence type="ECO:0000313" key="14">
    <source>
        <dbReference type="Proteomes" id="UP001297581"/>
    </source>
</evidence>
<dbReference type="InterPro" id="IPR013731">
    <property type="entry name" value="OapA_N"/>
</dbReference>
<dbReference type="CDD" id="cd12797">
    <property type="entry name" value="M23_peptidase"/>
    <property type="match status" value="1"/>
</dbReference>
<dbReference type="GO" id="GO:0006508">
    <property type="term" value="P:proteolysis"/>
    <property type="evidence" value="ECO:0007669"/>
    <property type="project" value="UniProtKB-KW"/>
</dbReference>
<dbReference type="AlphaFoldDB" id="A0AAJ1EWQ2"/>